<dbReference type="GO" id="GO:0008270">
    <property type="term" value="F:zinc ion binding"/>
    <property type="evidence" value="ECO:0007669"/>
    <property type="project" value="UniProtKB-KW"/>
</dbReference>
<dbReference type="PROSITE" id="PS00518">
    <property type="entry name" value="ZF_RING_1"/>
    <property type="match status" value="1"/>
</dbReference>
<organism evidence="12 13">
    <name type="scientific">Xenopus laevis</name>
    <name type="common">African clawed frog</name>
    <dbReference type="NCBI Taxonomy" id="8355"/>
    <lineage>
        <taxon>Eukaryota</taxon>
        <taxon>Metazoa</taxon>
        <taxon>Chordata</taxon>
        <taxon>Craniata</taxon>
        <taxon>Vertebrata</taxon>
        <taxon>Euteleostomi</taxon>
        <taxon>Amphibia</taxon>
        <taxon>Batrachia</taxon>
        <taxon>Anura</taxon>
        <taxon>Pipoidea</taxon>
        <taxon>Pipidae</taxon>
        <taxon>Xenopodinae</taxon>
        <taxon>Xenopus</taxon>
        <taxon>Xenopus</taxon>
    </lineage>
</organism>
<evidence type="ECO:0000256" key="3">
    <source>
        <dbReference type="ARBA" id="ARBA00022771"/>
    </source>
</evidence>
<evidence type="ECO:0000313" key="13">
    <source>
        <dbReference type="RefSeq" id="XP_041443717.1"/>
    </source>
</evidence>
<dbReference type="OrthoDB" id="6270329at2759"/>
<dbReference type="GO" id="GO:0045087">
    <property type="term" value="P:innate immune response"/>
    <property type="evidence" value="ECO:0007669"/>
    <property type="project" value="UniProtKB-KW"/>
</dbReference>
<dbReference type="InterPro" id="IPR001841">
    <property type="entry name" value="Znf_RING"/>
</dbReference>
<keyword evidence="3 7" id="KW-0863">Zinc-finger</keyword>
<dbReference type="AlphaFoldDB" id="A0A8J1MPP6"/>
<dbReference type="SMART" id="SM00336">
    <property type="entry name" value="BBOX"/>
    <property type="match status" value="1"/>
</dbReference>
<reference evidence="12" key="1">
    <citation type="submission" date="2024-06" db="UniProtKB">
        <authorList>
            <consortium name="RefSeq"/>
        </authorList>
    </citation>
    <scope>NUCLEOTIDE SEQUENCE [LARGE SCALE GENOMIC DNA]</scope>
    <source>
        <strain evidence="12">J_2021</strain>
    </source>
</reference>
<dbReference type="Gene3D" id="3.30.160.60">
    <property type="entry name" value="Classic Zinc Finger"/>
    <property type="match status" value="1"/>
</dbReference>
<dbReference type="SMART" id="SM00184">
    <property type="entry name" value="RING"/>
    <property type="match status" value="1"/>
</dbReference>
<keyword evidence="2" id="KW-0479">Metal-binding</keyword>
<dbReference type="InterPro" id="IPR003879">
    <property type="entry name" value="Butyrophylin_SPRY"/>
</dbReference>
<gene>
    <name evidence="13" type="primary">LOC121402053</name>
</gene>
<feature type="coiled-coil region" evidence="8">
    <location>
        <begin position="248"/>
        <end position="282"/>
    </location>
</feature>
<dbReference type="InterPro" id="IPR003649">
    <property type="entry name" value="Bbox_C"/>
</dbReference>
<dbReference type="InterPro" id="IPR043136">
    <property type="entry name" value="B30.2/SPRY_sf"/>
</dbReference>
<dbReference type="SMART" id="SM00589">
    <property type="entry name" value="PRY"/>
    <property type="match status" value="1"/>
</dbReference>
<dbReference type="CDD" id="cd16597">
    <property type="entry name" value="RING-HC_TRIM25_C-IV"/>
    <property type="match status" value="1"/>
</dbReference>
<dbReference type="SUPFAM" id="SSF49899">
    <property type="entry name" value="Concanavalin A-like lectins/glucanases"/>
    <property type="match status" value="1"/>
</dbReference>
<dbReference type="SMART" id="SM00449">
    <property type="entry name" value="SPRY"/>
    <property type="match status" value="1"/>
</dbReference>
<dbReference type="SMART" id="SM00502">
    <property type="entry name" value="BBC"/>
    <property type="match status" value="1"/>
</dbReference>
<evidence type="ECO:0000259" key="10">
    <source>
        <dbReference type="PROSITE" id="PS50119"/>
    </source>
</evidence>
<evidence type="ECO:0000256" key="4">
    <source>
        <dbReference type="ARBA" id="ARBA00022833"/>
    </source>
</evidence>
<dbReference type="Gene3D" id="3.30.40.10">
    <property type="entry name" value="Zinc/RING finger domain, C3HC4 (zinc finger)"/>
    <property type="match status" value="1"/>
</dbReference>
<dbReference type="PANTHER" id="PTHR25465:SF71">
    <property type="entry name" value="E3 UBIQUITIN-PROTEIN LIGASE TRIM39-LIKE"/>
    <property type="match status" value="1"/>
</dbReference>
<proteinExistence type="predicted"/>
<dbReference type="Pfam" id="PF25600">
    <property type="entry name" value="TRIM_CC"/>
    <property type="match status" value="1"/>
</dbReference>
<dbReference type="Gene3D" id="2.60.120.920">
    <property type="match status" value="1"/>
</dbReference>
<evidence type="ECO:0000256" key="7">
    <source>
        <dbReference type="PROSITE-ProRule" id="PRU00024"/>
    </source>
</evidence>
<dbReference type="Pfam" id="PF15227">
    <property type="entry name" value="zf-C3HC4_4"/>
    <property type="match status" value="1"/>
</dbReference>
<dbReference type="InterPro" id="IPR013083">
    <property type="entry name" value="Znf_RING/FYVE/PHD"/>
</dbReference>
<keyword evidence="5" id="KW-0391">Immunity</keyword>
<evidence type="ECO:0000256" key="8">
    <source>
        <dbReference type="SAM" id="Coils"/>
    </source>
</evidence>
<dbReference type="CDD" id="cd12891">
    <property type="entry name" value="SPRY_PRY_C-I_2"/>
    <property type="match status" value="1"/>
</dbReference>
<dbReference type="InterPro" id="IPR013320">
    <property type="entry name" value="ConA-like_dom_sf"/>
</dbReference>
<sequence length="517" mass="58859">MASSNLRDELNCSICLNIYNEPVTIPCGHHFCQQCIESVLDAQKGHGVFTCPECRAEFPERPALQSSRKLRNIAEQFLLTPVEEETGIFCTYCIHSAIPAVKTCLHCEASLCVNHMRVHSKSEEHVLMEPTSSLGYRKCSIHKKVLEYYCSEHAVCICVSCCLAGEHRGHEVMLLADGVKQKKEKLRNVLGNLNPQMEFTEKEMQFLQDHKRKIQDKAAKETESATAIFKDIRDQLETLEKQVLSKIIKEQEQVLFKVSELIQQLEIRRDKLTKKIGHIEELCNMDDPLTVLCDEENGDSVDINAGFYMFHSAEVLKKDLFSETFFTGLSGIVTELNKKIYGQEATGMLLDINTAGEYMSVSVDKKFATWSDSTRGYPQTPQRFENNQVLSSFSFNSGRHYWDVEGPISRGWGIGVAYPSITRMGHQSKFGYNSKSWSLCGVNNSYTVRHDSGRIRLPHYPSCDRIRVSLDYEEGRLSFYELSNPIKRLHTFKATFTEPLHAAFWVGRADGSVWIKC</sequence>
<protein>
    <submittedName>
        <fullName evidence="13">E3 ubiquitin/ISG15 ligase TRIM25-like</fullName>
    </submittedName>
</protein>
<evidence type="ECO:0000256" key="2">
    <source>
        <dbReference type="ARBA" id="ARBA00022723"/>
    </source>
</evidence>
<dbReference type="GO" id="GO:0005737">
    <property type="term" value="C:cytoplasm"/>
    <property type="evidence" value="ECO:0007669"/>
    <property type="project" value="UniProtKB-ARBA"/>
</dbReference>
<dbReference type="PRINTS" id="PR01407">
    <property type="entry name" value="BUTYPHLNCDUF"/>
</dbReference>
<reference evidence="13" key="2">
    <citation type="submission" date="2025-08" db="UniProtKB">
        <authorList>
            <consortium name="RefSeq"/>
        </authorList>
    </citation>
    <scope>IDENTIFICATION</scope>
    <source>
        <strain evidence="13">J_2021</strain>
        <tissue evidence="13">Erythrocytes</tissue>
    </source>
</reference>
<evidence type="ECO:0000313" key="12">
    <source>
        <dbReference type="Proteomes" id="UP000186698"/>
    </source>
</evidence>
<feature type="domain" description="B box-type" evidence="10">
    <location>
        <begin position="139"/>
        <end position="175"/>
    </location>
</feature>
<dbReference type="Pfam" id="PF00622">
    <property type="entry name" value="SPRY"/>
    <property type="match status" value="1"/>
</dbReference>
<feature type="domain" description="B30.2/SPRY" evidence="11">
    <location>
        <begin position="328"/>
        <end position="517"/>
    </location>
</feature>
<dbReference type="PANTHER" id="PTHR25465">
    <property type="entry name" value="B-BOX DOMAIN CONTAINING"/>
    <property type="match status" value="1"/>
</dbReference>
<dbReference type="InterPro" id="IPR003877">
    <property type="entry name" value="SPRY_dom"/>
</dbReference>
<evidence type="ECO:0000259" key="11">
    <source>
        <dbReference type="PROSITE" id="PS50188"/>
    </source>
</evidence>
<keyword evidence="4" id="KW-0862">Zinc</keyword>
<dbReference type="GeneID" id="121402053"/>
<dbReference type="SUPFAM" id="SSF57850">
    <property type="entry name" value="RING/U-box"/>
    <property type="match status" value="1"/>
</dbReference>
<keyword evidence="12" id="KW-1185">Reference proteome</keyword>
<dbReference type="SUPFAM" id="SSF57845">
    <property type="entry name" value="B-box zinc-binding domain"/>
    <property type="match status" value="1"/>
</dbReference>
<dbReference type="InterPro" id="IPR001870">
    <property type="entry name" value="B30.2/SPRY"/>
</dbReference>
<dbReference type="InterPro" id="IPR017907">
    <property type="entry name" value="Znf_RING_CS"/>
</dbReference>
<dbReference type="InterPro" id="IPR006574">
    <property type="entry name" value="PRY"/>
</dbReference>
<dbReference type="InterPro" id="IPR000315">
    <property type="entry name" value="Znf_B-box"/>
</dbReference>
<evidence type="ECO:0000256" key="1">
    <source>
        <dbReference type="ARBA" id="ARBA00022588"/>
    </source>
</evidence>
<dbReference type="InterPro" id="IPR051051">
    <property type="entry name" value="E3_ubiq-ligase_TRIM/RNF"/>
</dbReference>
<dbReference type="Gene3D" id="4.10.830.40">
    <property type="match status" value="1"/>
</dbReference>
<dbReference type="CDD" id="cd19769">
    <property type="entry name" value="Bbox2_TRIM16-like"/>
    <property type="match status" value="1"/>
</dbReference>
<feature type="domain" description="RING-type" evidence="9">
    <location>
        <begin position="12"/>
        <end position="55"/>
    </location>
</feature>
<dbReference type="KEGG" id="xla:121402053"/>
<keyword evidence="1" id="KW-0399">Innate immunity</keyword>
<dbReference type="PROSITE" id="PS50089">
    <property type="entry name" value="ZF_RING_2"/>
    <property type="match status" value="1"/>
</dbReference>
<keyword evidence="6 8" id="KW-0175">Coiled coil</keyword>
<accession>A0A8J1MPP6</accession>
<dbReference type="Proteomes" id="UP000186698">
    <property type="component" value="Chromosome 3S"/>
</dbReference>
<dbReference type="PROSITE" id="PS50119">
    <property type="entry name" value="ZF_BBOX"/>
    <property type="match status" value="1"/>
</dbReference>
<evidence type="ECO:0000256" key="5">
    <source>
        <dbReference type="ARBA" id="ARBA00022859"/>
    </source>
</evidence>
<evidence type="ECO:0000259" key="9">
    <source>
        <dbReference type="PROSITE" id="PS50089"/>
    </source>
</evidence>
<dbReference type="Pfam" id="PF00643">
    <property type="entry name" value="zf-B_box"/>
    <property type="match status" value="1"/>
</dbReference>
<dbReference type="InterPro" id="IPR058030">
    <property type="entry name" value="TRIM8/14/16/25/29/45/65_CC"/>
</dbReference>
<dbReference type="RefSeq" id="XP_041443717.1">
    <property type="nucleotide sequence ID" value="XM_041587783.1"/>
</dbReference>
<name>A0A8J1MPP6_XENLA</name>
<evidence type="ECO:0000256" key="6">
    <source>
        <dbReference type="ARBA" id="ARBA00023054"/>
    </source>
</evidence>
<dbReference type="PROSITE" id="PS50188">
    <property type="entry name" value="B302_SPRY"/>
    <property type="match status" value="1"/>
</dbReference>